<organism evidence="2 3">
    <name type="scientific">Stigmatella aurantiaca (strain DW4/3-1)</name>
    <dbReference type="NCBI Taxonomy" id="378806"/>
    <lineage>
        <taxon>Bacteria</taxon>
        <taxon>Pseudomonadati</taxon>
        <taxon>Myxococcota</taxon>
        <taxon>Myxococcia</taxon>
        <taxon>Myxococcales</taxon>
        <taxon>Cystobacterineae</taxon>
        <taxon>Archangiaceae</taxon>
        <taxon>Stigmatella</taxon>
    </lineage>
</organism>
<dbReference type="AlphaFoldDB" id="Q08M91"/>
<reference evidence="2 3" key="1">
    <citation type="submission" date="2006-04" db="EMBL/GenBank/DDBJ databases">
        <authorList>
            <person name="Nierman W.C."/>
        </authorList>
    </citation>
    <scope>NUCLEOTIDE SEQUENCE [LARGE SCALE GENOMIC DNA]</scope>
    <source>
        <strain evidence="2 3">DW4/3-1</strain>
    </source>
</reference>
<proteinExistence type="predicted"/>
<evidence type="ECO:0000313" key="3">
    <source>
        <dbReference type="Proteomes" id="UP000032702"/>
    </source>
</evidence>
<dbReference type="EMBL" id="AAMD01000407">
    <property type="protein sequence ID" value="EAU61602.1"/>
    <property type="molecule type" value="Genomic_DNA"/>
</dbReference>
<protein>
    <submittedName>
        <fullName evidence="2">Uncharacterized protein</fullName>
    </submittedName>
</protein>
<gene>
    <name evidence="2" type="ORF">STIAU_0109</name>
</gene>
<name>Q08M91_STIAD</name>
<evidence type="ECO:0000313" key="2">
    <source>
        <dbReference type="EMBL" id="EAU61602.1"/>
    </source>
</evidence>
<sequence>PWHRGQASPTVARTAGSRIRRQRPRASEWRAIAQ</sequence>
<accession>Q08M91</accession>
<dbReference type="Proteomes" id="UP000032702">
    <property type="component" value="Unassembled WGS sequence"/>
</dbReference>
<evidence type="ECO:0000256" key="1">
    <source>
        <dbReference type="SAM" id="MobiDB-lite"/>
    </source>
</evidence>
<comment type="caution">
    <text evidence="2">The sequence shown here is derived from an EMBL/GenBank/DDBJ whole genome shotgun (WGS) entry which is preliminary data.</text>
</comment>
<feature type="non-terminal residue" evidence="2">
    <location>
        <position position="1"/>
    </location>
</feature>
<feature type="region of interest" description="Disordered" evidence="1">
    <location>
        <begin position="1"/>
        <end position="34"/>
    </location>
</feature>